<dbReference type="Proteomes" id="UP001589758">
    <property type="component" value="Unassembled WGS sequence"/>
</dbReference>
<reference evidence="1 2" key="1">
    <citation type="submission" date="2024-09" db="EMBL/GenBank/DDBJ databases">
        <authorList>
            <person name="Sun Q."/>
            <person name="Mori K."/>
        </authorList>
    </citation>
    <scope>NUCLEOTIDE SEQUENCE [LARGE SCALE GENOMIC DNA]</scope>
    <source>
        <strain evidence="1 2">CCM 8545</strain>
    </source>
</reference>
<name>A0ABV6CFK4_9GAMM</name>
<dbReference type="EMBL" id="JBHLXE010000088">
    <property type="protein sequence ID" value="MFC0180028.1"/>
    <property type="molecule type" value="Genomic_DNA"/>
</dbReference>
<sequence>MFNKKIIFPLFFLGYHLDVFSEESSYYHDVEVCSVYVRSLILSSDTVQQTVKASGIVKEKSGIPKNTNFDVDVTFEDFNNFGLIDISVYYDYPERHNIPSSENVGGRGFWVGFYRFNISNEMLESFDVNLENSNEIEFNKKWLSPLNYCILKERFYKVQGIKRLYFYEYIEGSFKKSDKFIVLNDYVKLTEEKFDYSRVIFYDSNGKEHNGWVLSQYLSLVDYDKIY</sequence>
<dbReference type="RefSeq" id="WP_385877140.1">
    <property type="nucleotide sequence ID" value="NZ_JBHLXE010000088.1"/>
</dbReference>
<gene>
    <name evidence="1" type="ORF">ACFFIT_08040</name>
</gene>
<organism evidence="1 2">
    <name type="scientific">Thorsellia kenyensis</name>
    <dbReference type="NCBI Taxonomy" id="1549888"/>
    <lineage>
        <taxon>Bacteria</taxon>
        <taxon>Pseudomonadati</taxon>
        <taxon>Pseudomonadota</taxon>
        <taxon>Gammaproteobacteria</taxon>
        <taxon>Enterobacterales</taxon>
        <taxon>Thorselliaceae</taxon>
        <taxon>Thorsellia</taxon>
    </lineage>
</organism>
<comment type="caution">
    <text evidence="1">The sequence shown here is derived from an EMBL/GenBank/DDBJ whole genome shotgun (WGS) entry which is preliminary data.</text>
</comment>
<keyword evidence="2" id="KW-1185">Reference proteome</keyword>
<accession>A0ABV6CFK4</accession>
<proteinExistence type="predicted"/>
<protein>
    <submittedName>
        <fullName evidence="1">Uncharacterized protein</fullName>
    </submittedName>
</protein>
<evidence type="ECO:0000313" key="2">
    <source>
        <dbReference type="Proteomes" id="UP001589758"/>
    </source>
</evidence>
<evidence type="ECO:0000313" key="1">
    <source>
        <dbReference type="EMBL" id="MFC0180028.1"/>
    </source>
</evidence>